<comment type="caution">
    <text evidence="1">The sequence shown here is derived from an EMBL/GenBank/DDBJ whole genome shotgun (WGS) entry which is preliminary data.</text>
</comment>
<evidence type="ECO:0000313" key="1">
    <source>
        <dbReference type="EMBL" id="KAK8782179.1"/>
    </source>
</evidence>
<dbReference type="InterPro" id="IPR026082">
    <property type="entry name" value="ABCA"/>
</dbReference>
<keyword evidence="2" id="KW-1185">Reference proteome</keyword>
<dbReference type="Proteomes" id="UP001321473">
    <property type="component" value="Unassembled WGS sequence"/>
</dbReference>
<dbReference type="GO" id="GO:0016020">
    <property type="term" value="C:membrane"/>
    <property type="evidence" value="ECO:0007669"/>
    <property type="project" value="InterPro"/>
</dbReference>
<dbReference type="PANTHER" id="PTHR19229">
    <property type="entry name" value="ATP-BINDING CASSETTE TRANSPORTER SUBFAMILY A ABCA"/>
    <property type="match status" value="1"/>
</dbReference>
<evidence type="ECO:0008006" key="3">
    <source>
        <dbReference type="Google" id="ProtNLM"/>
    </source>
</evidence>
<dbReference type="GO" id="GO:0140359">
    <property type="term" value="F:ABC-type transporter activity"/>
    <property type="evidence" value="ECO:0007669"/>
    <property type="project" value="InterPro"/>
</dbReference>
<organism evidence="1 2">
    <name type="scientific">Amblyomma americanum</name>
    <name type="common">Lone star tick</name>
    <dbReference type="NCBI Taxonomy" id="6943"/>
    <lineage>
        <taxon>Eukaryota</taxon>
        <taxon>Metazoa</taxon>
        <taxon>Ecdysozoa</taxon>
        <taxon>Arthropoda</taxon>
        <taxon>Chelicerata</taxon>
        <taxon>Arachnida</taxon>
        <taxon>Acari</taxon>
        <taxon>Parasitiformes</taxon>
        <taxon>Ixodida</taxon>
        <taxon>Ixodoidea</taxon>
        <taxon>Ixodidae</taxon>
        <taxon>Amblyomminae</taxon>
        <taxon>Amblyomma</taxon>
    </lineage>
</organism>
<reference evidence="1 2" key="1">
    <citation type="journal article" date="2023" name="Arcadia Sci">
        <title>De novo assembly of a long-read Amblyomma americanum tick genome.</title>
        <authorList>
            <person name="Chou S."/>
            <person name="Poskanzer K.E."/>
            <person name="Rollins M."/>
            <person name="Thuy-Boun P.S."/>
        </authorList>
    </citation>
    <scope>NUCLEOTIDE SEQUENCE [LARGE SCALE GENOMIC DNA]</scope>
    <source>
        <strain evidence="1">F_SG_1</strain>
        <tissue evidence="1">Salivary glands</tissue>
    </source>
</reference>
<dbReference type="SUPFAM" id="SSF52540">
    <property type="entry name" value="P-loop containing nucleoside triphosphate hydrolases"/>
    <property type="match status" value="1"/>
</dbReference>
<gene>
    <name evidence="1" type="ORF">V5799_016481</name>
</gene>
<dbReference type="PANTHER" id="PTHR19229:SF250">
    <property type="entry name" value="ABC TRANSPORTER DOMAIN-CONTAINING PROTEIN-RELATED"/>
    <property type="match status" value="1"/>
</dbReference>
<protein>
    <recommendedName>
        <fullName evidence="3">Abc transporter</fullName>
    </recommendedName>
</protein>
<evidence type="ECO:0000313" key="2">
    <source>
        <dbReference type="Proteomes" id="UP001321473"/>
    </source>
</evidence>
<proteinExistence type="predicted"/>
<dbReference type="Gene3D" id="3.40.50.300">
    <property type="entry name" value="P-loop containing nucleotide triphosphate hydrolases"/>
    <property type="match status" value="1"/>
</dbReference>
<dbReference type="EMBL" id="JARKHS020006942">
    <property type="protein sequence ID" value="KAK8782179.1"/>
    <property type="molecule type" value="Genomic_DNA"/>
</dbReference>
<dbReference type="GO" id="GO:0005319">
    <property type="term" value="F:lipid transporter activity"/>
    <property type="evidence" value="ECO:0007669"/>
    <property type="project" value="TreeGrafter"/>
</dbReference>
<dbReference type="AlphaFoldDB" id="A0AAQ4F502"/>
<sequence>MDPETRRSIWDLISSLRSSSTILLSTHDMEEAEVLADRIIIMSTGKVLGAGSTAFLKNACGVGYTINLSTVPEKFVAERTLEVVQKTAPEAIVKDVKLGSLTIALQTIEHSGFADMFRTLEEQGEDLGIESFGVTVATVADVYIK</sequence>
<dbReference type="InterPro" id="IPR027417">
    <property type="entry name" value="P-loop_NTPase"/>
</dbReference>
<name>A0AAQ4F502_AMBAM</name>
<accession>A0AAQ4F502</accession>